<evidence type="ECO:0000256" key="1">
    <source>
        <dbReference type="SAM" id="MobiDB-lite"/>
    </source>
</evidence>
<proteinExistence type="predicted"/>
<dbReference type="RefSeq" id="WP_101546498.1">
    <property type="nucleotide sequence ID" value="NZ_FXYX01000014.1"/>
</dbReference>
<feature type="region of interest" description="Disordered" evidence="1">
    <location>
        <begin position="74"/>
        <end position="101"/>
    </location>
</feature>
<protein>
    <submittedName>
        <fullName evidence="2">Uncharacterized protein</fullName>
    </submittedName>
</protein>
<feature type="compositionally biased region" description="Basic and acidic residues" evidence="1">
    <location>
        <begin position="81"/>
        <end position="91"/>
    </location>
</feature>
<organism evidence="2 3">
    <name type="scientific">Brevibacterium iodinum ATCC 49514</name>
    <dbReference type="NCBI Taxonomy" id="1255616"/>
    <lineage>
        <taxon>Bacteria</taxon>
        <taxon>Bacillati</taxon>
        <taxon>Actinomycetota</taxon>
        <taxon>Actinomycetes</taxon>
        <taxon>Micrococcales</taxon>
        <taxon>Brevibacteriaceae</taxon>
        <taxon>Brevibacterium</taxon>
    </lineage>
</organism>
<keyword evidence="3" id="KW-1185">Reference proteome</keyword>
<name>A0A2H1JLC4_9MICO</name>
<feature type="region of interest" description="Disordered" evidence="1">
    <location>
        <begin position="18"/>
        <end position="48"/>
    </location>
</feature>
<reference evidence="3" key="1">
    <citation type="submission" date="2017-03" db="EMBL/GenBank/DDBJ databases">
        <authorList>
            <person name="Monnet C."/>
        </authorList>
    </citation>
    <scope>NUCLEOTIDE SEQUENCE [LARGE SCALE GENOMIC DNA]</scope>
    <source>
        <strain evidence="3">ATCC 49514</strain>
    </source>
</reference>
<dbReference type="AlphaFoldDB" id="A0A2H1JLC4"/>
<evidence type="ECO:0000313" key="2">
    <source>
        <dbReference type="EMBL" id="SMX88088.1"/>
    </source>
</evidence>
<gene>
    <name evidence="2" type="ORF">BI49514_02105</name>
</gene>
<accession>A0A2H1JLC4</accession>
<sequence>MIRPLNAREASVALRMIRSATPSPDEADYTDFTPEQRQGWDPPEPISNEQRQIWECRLGEVMVTSRCDCGTCPSIGMRPQNRLDDEHRNDQGGDGDWSDRTVLTAGSPGAMLLLFIDDHYPSYLELAPIDEDQSFTDFPEPETVSI</sequence>
<evidence type="ECO:0000313" key="3">
    <source>
        <dbReference type="Proteomes" id="UP000234382"/>
    </source>
</evidence>
<dbReference type="EMBL" id="FXYX01000014">
    <property type="protein sequence ID" value="SMX88088.1"/>
    <property type="molecule type" value="Genomic_DNA"/>
</dbReference>
<dbReference type="Proteomes" id="UP000234382">
    <property type="component" value="Unassembled WGS sequence"/>
</dbReference>